<name>A0A2X0LVI2_9BASI</name>
<evidence type="ECO:0000256" key="1">
    <source>
        <dbReference type="SAM" id="MobiDB-lite"/>
    </source>
</evidence>
<feature type="region of interest" description="Disordered" evidence="1">
    <location>
        <begin position="404"/>
        <end position="427"/>
    </location>
</feature>
<organism evidence="4 5">
    <name type="scientific">Microbotryum silenes-dioicae</name>
    <dbReference type="NCBI Taxonomy" id="796604"/>
    <lineage>
        <taxon>Eukaryota</taxon>
        <taxon>Fungi</taxon>
        <taxon>Dikarya</taxon>
        <taxon>Basidiomycota</taxon>
        <taxon>Pucciniomycotina</taxon>
        <taxon>Microbotryomycetes</taxon>
        <taxon>Microbotryales</taxon>
        <taxon>Microbotryaceae</taxon>
        <taxon>Microbotryum</taxon>
    </lineage>
</organism>
<dbReference type="PANTHER" id="PTHR12203:SF118">
    <property type="entry name" value="BETA-1,2-XYLOSYLTRANSFERASE 1"/>
    <property type="match status" value="1"/>
</dbReference>
<feature type="compositionally biased region" description="Low complexity" evidence="1">
    <location>
        <begin position="65"/>
        <end position="75"/>
    </location>
</feature>
<dbReference type="InterPro" id="IPR051091">
    <property type="entry name" value="O-Glucosyltr/Glycosyltrsf_90"/>
</dbReference>
<sequence>MSAPPPSTPPRREFNISPRSPGFSPGFNLPSSPSSPARHLRPDHSTLVLPLTTTPIGSPPPSPRPLSSRTSSPLPEFTDKYGGYGLPRSDSNQSLRPDEDLLLSTSVSPKKRRSPPRMVTSPDRDAAGPSTLVLIVIVLLGMIAFFLLLSAMGTRVSEPTKRVAAKLKPLVPSLLTRLLKTSPTAAVRLHPILTLIKSSRLAWSKKLGAQSTTFDQFSKTYIARYNRPVPPGMDKWFAFATQGRNHSLVNEYDTLMQDLLSFRSLTPQELRRRTAELASVPGISIVSIRNGVAQVHSKSGKWAPASAFQQMLSPYVKELPDMDIAINEKPEGRVLPRRRKEISWADFGLEEQLALGGTLDPSLKPSLKNFTNEWKRDGSVWDAYRESCPDGSASRRSFESLRSAESGLQIQGRPSAGEVTVSRRRGGGEAIPAGRELSFAADVDAQAEICSMPSMHTLHSAFYSDQRSIEQLFPVFSASKPSGYADILIPSHHYWQPSSEFTYEWELKRGRTKVPTDLDWEKKTPTAYWRGKVTKGADTPPGHSASFQKQRLVKLANQPISLGQETVLVQFNATNGALSSIRATVAESNKQMTDIAMACDPTLGECAALRELGYRVEAPAPLSQTWNHKYVLDLDEIGFSPKFLALMESKSAVVKNSIQREFWRGWIQPWSVFCPCKSSLLVADDESLADTRYHYIPLSSSYSELYNIQSFFSGIPEPLLMTKLENDTLVPRPMTHLTKPSSNPDISPLSSGVPFEGDAALKEIAMQGSQWRTRHVRKEDMECYVYRLMVEWANILAGDKEQAKVEEGAKIAKR</sequence>
<protein>
    <submittedName>
        <fullName evidence="4">BQ5605_C016g08205 protein</fullName>
    </submittedName>
</protein>
<accession>A0A2X0LVI2</accession>
<keyword evidence="2" id="KW-0472">Membrane</keyword>
<proteinExistence type="predicted"/>
<feature type="domain" description="Glycosyl transferase CAP10" evidence="3">
    <location>
        <begin position="437"/>
        <end position="799"/>
    </location>
</feature>
<evidence type="ECO:0000313" key="5">
    <source>
        <dbReference type="Proteomes" id="UP000249464"/>
    </source>
</evidence>
<dbReference type="Proteomes" id="UP000249464">
    <property type="component" value="Unassembled WGS sequence"/>
</dbReference>
<keyword evidence="5" id="KW-1185">Reference proteome</keyword>
<evidence type="ECO:0000259" key="3">
    <source>
        <dbReference type="SMART" id="SM00672"/>
    </source>
</evidence>
<dbReference type="Pfam" id="PF05686">
    <property type="entry name" value="Glyco_transf_90"/>
    <property type="match status" value="1"/>
</dbReference>
<dbReference type="AlphaFoldDB" id="A0A2X0LVI2"/>
<keyword evidence="2" id="KW-1133">Transmembrane helix</keyword>
<dbReference type="EMBL" id="FQNC01000018">
    <property type="protein sequence ID" value="SGY21173.1"/>
    <property type="molecule type" value="Genomic_DNA"/>
</dbReference>
<keyword evidence="2" id="KW-0812">Transmembrane</keyword>
<feature type="transmembrane region" description="Helical" evidence="2">
    <location>
        <begin position="132"/>
        <end position="152"/>
    </location>
</feature>
<reference evidence="4 5" key="1">
    <citation type="submission" date="2016-11" db="EMBL/GenBank/DDBJ databases">
        <authorList>
            <person name="Jaros S."/>
            <person name="Januszkiewicz K."/>
            <person name="Wedrychowicz H."/>
        </authorList>
    </citation>
    <scope>NUCLEOTIDE SEQUENCE [LARGE SCALE GENOMIC DNA]</scope>
</reference>
<gene>
    <name evidence="4" type="primary">BQ5605_C016g08205</name>
    <name evidence="4" type="ORF">BQ5605_C016G08205</name>
</gene>
<dbReference type="STRING" id="796604.A0A2X0LVI2"/>
<evidence type="ECO:0000313" key="4">
    <source>
        <dbReference type="EMBL" id="SGY21173.1"/>
    </source>
</evidence>
<dbReference type="SMART" id="SM00672">
    <property type="entry name" value="CAP10"/>
    <property type="match status" value="1"/>
</dbReference>
<dbReference type="PANTHER" id="PTHR12203">
    <property type="entry name" value="KDEL LYS-ASP-GLU-LEU CONTAINING - RELATED"/>
    <property type="match status" value="1"/>
</dbReference>
<evidence type="ECO:0000256" key="2">
    <source>
        <dbReference type="SAM" id="Phobius"/>
    </source>
</evidence>
<dbReference type="InterPro" id="IPR006598">
    <property type="entry name" value="CAP10"/>
</dbReference>
<feature type="region of interest" description="Disordered" evidence="1">
    <location>
        <begin position="1"/>
        <end position="124"/>
    </location>
</feature>